<evidence type="ECO:0000313" key="1">
    <source>
        <dbReference type="EMBL" id="RKD90413.1"/>
    </source>
</evidence>
<dbReference type="RefSeq" id="WP_120274132.1">
    <property type="nucleotide sequence ID" value="NZ_RAPN01000001.1"/>
</dbReference>
<dbReference type="AlphaFoldDB" id="A0A419W4N1"/>
<dbReference type="OrthoDB" id="1163038at2"/>
<organism evidence="1 2">
    <name type="scientific">Mangrovibacterium diazotrophicum</name>
    <dbReference type="NCBI Taxonomy" id="1261403"/>
    <lineage>
        <taxon>Bacteria</taxon>
        <taxon>Pseudomonadati</taxon>
        <taxon>Bacteroidota</taxon>
        <taxon>Bacteroidia</taxon>
        <taxon>Marinilabiliales</taxon>
        <taxon>Prolixibacteraceae</taxon>
        <taxon>Mangrovibacterium</taxon>
    </lineage>
</organism>
<evidence type="ECO:0008006" key="3">
    <source>
        <dbReference type="Google" id="ProtNLM"/>
    </source>
</evidence>
<dbReference type="EMBL" id="RAPN01000001">
    <property type="protein sequence ID" value="RKD90413.1"/>
    <property type="molecule type" value="Genomic_DNA"/>
</dbReference>
<accession>A0A419W4N1</accession>
<keyword evidence="2" id="KW-1185">Reference proteome</keyword>
<gene>
    <name evidence="1" type="ORF">BC643_0751</name>
</gene>
<evidence type="ECO:0000313" key="2">
    <source>
        <dbReference type="Proteomes" id="UP000283387"/>
    </source>
</evidence>
<name>A0A419W4N1_9BACT</name>
<comment type="caution">
    <text evidence="1">The sequence shown here is derived from an EMBL/GenBank/DDBJ whole genome shotgun (WGS) entry which is preliminary data.</text>
</comment>
<proteinExistence type="predicted"/>
<dbReference type="Proteomes" id="UP000283387">
    <property type="component" value="Unassembled WGS sequence"/>
</dbReference>
<sequence length="95" mass="10769">MAKAYLEITLKITDADRAQVVDVYSRYKTPFLQSIEGALTKELLVHVEDIQVLHSFNTIENAQEYLLSNLFNDEVVVALKSVIKNNLNIKIYAVA</sequence>
<reference evidence="1 2" key="1">
    <citation type="submission" date="2018-09" db="EMBL/GenBank/DDBJ databases">
        <title>Genomic Encyclopedia of Archaeal and Bacterial Type Strains, Phase II (KMG-II): from individual species to whole genera.</title>
        <authorList>
            <person name="Goeker M."/>
        </authorList>
    </citation>
    <scope>NUCLEOTIDE SEQUENCE [LARGE SCALE GENOMIC DNA]</scope>
    <source>
        <strain evidence="1 2">DSM 27148</strain>
    </source>
</reference>
<protein>
    <recommendedName>
        <fullName evidence="3">Quinol monooxygenase YgiN</fullName>
    </recommendedName>
</protein>